<evidence type="ECO:0000259" key="9">
    <source>
        <dbReference type="PROSITE" id="PS50850"/>
    </source>
</evidence>
<evidence type="ECO:0000256" key="7">
    <source>
        <dbReference type="SAM" id="MobiDB-lite"/>
    </source>
</evidence>
<keyword evidence="6 8" id="KW-0472">Membrane</keyword>
<dbReference type="Gene3D" id="1.20.1250.20">
    <property type="entry name" value="MFS general substrate transporter like domains"/>
    <property type="match status" value="1"/>
</dbReference>
<feature type="transmembrane region" description="Helical" evidence="8">
    <location>
        <begin position="149"/>
        <end position="167"/>
    </location>
</feature>
<feature type="transmembrane region" description="Helical" evidence="8">
    <location>
        <begin position="480"/>
        <end position="501"/>
    </location>
</feature>
<accession>A0A3S3ZWM2</accession>
<dbReference type="Pfam" id="PF07690">
    <property type="entry name" value="MFS_1"/>
    <property type="match status" value="1"/>
</dbReference>
<feature type="transmembrane region" description="Helical" evidence="8">
    <location>
        <begin position="207"/>
        <end position="227"/>
    </location>
</feature>
<dbReference type="InterPro" id="IPR036259">
    <property type="entry name" value="MFS_trans_sf"/>
</dbReference>
<feature type="transmembrane region" description="Helical" evidence="8">
    <location>
        <begin position="341"/>
        <end position="361"/>
    </location>
</feature>
<feature type="transmembrane region" description="Helical" evidence="8">
    <location>
        <begin position="173"/>
        <end position="195"/>
    </location>
</feature>
<dbReference type="Proteomes" id="UP000286208">
    <property type="component" value="Unassembled WGS sequence"/>
</dbReference>
<feature type="compositionally biased region" description="Basic and acidic residues" evidence="7">
    <location>
        <begin position="520"/>
        <end position="530"/>
    </location>
</feature>
<feature type="region of interest" description="Disordered" evidence="7">
    <location>
        <begin position="504"/>
        <end position="530"/>
    </location>
</feature>
<evidence type="ECO:0000256" key="3">
    <source>
        <dbReference type="ARBA" id="ARBA00022475"/>
    </source>
</evidence>
<feature type="compositionally biased region" description="Acidic residues" evidence="7">
    <location>
        <begin position="507"/>
        <end position="519"/>
    </location>
</feature>
<dbReference type="PANTHER" id="PTHR42718:SF42">
    <property type="entry name" value="EXPORT PROTEIN"/>
    <property type="match status" value="1"/>
</dbReference>
<proteinExistence type="predicted"/>
<feature type="transmembrane region" description="Helical" evidence="8">
    <location>
        <begin position="277"/>
        <end position="299"/>
    </location>
</feature>
<dbReference type="InterPro" id="IPR004638">
    <property type="entry name" value="EmrB-like"/>
</dbReference>
<dbReference type="PANTHER" id="PTHR42718">
    <property type="entry name" value="MAJOR FACILITATOR SUPERFAMILY MULTIDRUG TRANSPORTER MFSC"/>
    <property type="match status" value="1"/>
</dbReference>
<dbReference type="OrthoDB" id="9781469at2"/>
<keyword evidence="11" id="KW-1185">Reference proteome</keyword>
<dbReference type="Gene3D" id="1.20.1720.10">
    <property type="entry name" value="Multidrug resistance protein D"/>
    <property type="match status" value="1"/>
</dbReference>
<evidence type="ECO:0000256" key="2">
    <source>
        <dbReference type="ARBA" id="ARBA00022448"/>
    </source>
</evidence>
<organism evidence="10 11">
    <name type="scientific">Prescottella agglutinans</name>
    <dbReference type="NCBI Taxonomy" id="1644129"/>
    <lineage>
        <taxon>Bacteria</taxon>
        <taxon>Bacillati</taxon>
        <taxon>Actinomycetota</taxon>
        <taxon>Actinomycetes</taxon>
        <taxon>Mycobacteriales</taxon>
        <taxon>Nocardiaceae</taxon>
        <taxon>Prescottella</taxon>
    </lineage>
</organism>
<feature type="domain" description="Major facilitator superfamily (MFS) profile" evidence="9">
    <location>
        <begin position="21"/>
        <end position="503"/>
    </location>
</feature>
<dbReference type="InterPro" id="IPR011701">
    <property type="entry name" value="MFS"/>
</dbReference>
<keyword evidence="3" id="KW-1003">Cell membrane</keyword>
<dbReference type="InterPro" id="IPR020846">
    <property type="entry name" value="MFS_dom"/>
</dbReference>
<evidence type="ECO:0000256" key="8">
    <source>
        <dbReference type="SAM" id="Phobius"/>
    </source>
</evidence>
<keyword evidence="2" id="KW-0813">Transport</keyword>
<protein>
    <submittedName>
        <fullName evidence="10">DHA2 family efflux MFS transporter permease subunit</fullName>
    </submittedName>
</protein>
<keyword evidence="4 8" id="KW-0812">Transmembrane</keyword>
<evidence type="ECO:0000313" key="11">
    <source>
        <dbReference type="Proteomes" id="UP000286208"/>
    </source>
</evidence>
<dbReference type="SUPFAM" id="SSF103473">
    <property type="entry name" value="MFS general substrate transporter"/>
    <property type="match status" value="1"/>
</dbReference>
<dbReference type="RefSeq" id="WP_127915348.1">
    <property type="nucleotide sequence ID" value="NZ_RKLP01000003.1"/>
</dbReference>
<evidence type="ECO:0000313" key="10">
    <source>
        <dbReference type="EMBL" id="RVW09966.1"/>
    </source>
</evidence>
<dbReference type="AlphaFoldDB" id="A0A3S3ZWM2"/>
<feature type="transmembrane region" description="Helical" evidence="8">
    <location>
        <begin position="87"/>
        <end position="106"/>
    </location>
</feature>
<feature type="transmembrane region" description="Helical" evidence="8">
    <location>
        <begin position="112"/>
        <end position="137"/>
    </location>
</feature>
<dbReference type="CDD" id="cd17321">
    <property type="entry name" value="MFS_MMR_MDR_like"/>
    <property type="match status" value="1"/>
</dbReference>
<evidence type="ECO:0000256" key="4">
    <source>
        <dbReference type="ARBA" id="ARBA00022692"/>
    </source>
</evidence>
<feature type="transmembrane region" description="Helical" evidence="8">
    <location>
        <begin position="367"/>
        <end position="391"/>
    </location>
</feature>
<dbReference type="PROSITE" id="PS50850">
    <property type="entry name" value="MFS"/>
    <property type="match status" value="1"/>
</dbReference>
<name>A0A3S3ZWM2_9NOCA</name>
<sequence>MISTLRTDAATVATTSRRWWALAALSVAVFAIGIDVMVLTVALPTLARDLDATTSALQWFSTSYTLVLAAALLPAGSLGDRIGRRRLLLMAMALFGIASLACAYSQTGAQLIGARALLGLAAAAIMPMSMAVLPVLFPSQAEQQRALTIWVTATALGLPLGPILGGWLLGHFWWGSVFLVNVPLVCVGLVAVAILVPESRSSDPGRFDTVGAVLASGGLLALTYGFISAGSDGWGAAHVLVTLAVGVVVLAVFLLWEKRTDHPLIDLALLSDRDYASGAGLSTLVNFVMFGLLFALPLYLGSVLGADALGIGVRLLPMIAGLVLGTRLADLLARVLGPGALIALGFAAIVGACLIGVTMTAETGYGLLATWLVIAGLGLGLVMPTAMAAAVGALTPERSGSGSALVQALRQAGGTIGVAVLGTVLAAGYHAHLPSTPLPEPAASAVSDSVSSGVAVARQLGLPTLEEQVQSAFVHGMVSALWVSGALAIVGGVVALVVLPLRRPPDDPESAADTDVATDDGEHCGHEHVD</sequence>
<comment type="subcellular location">
    <subcellularLocation>
        <location evidence="1">Cell membrane</location>
        <topology evidence="1">Multi-pass membrane protein</topology>
    </subcellularLocation>
</comment>
<dbReference type="GO" id="GO:0022857">
    <property type="term" value="F:transmembrane transporter activity"/>
    <property type="evidence" value="ECO:0007669"/>
    <property type="project" value="InterPro"/>
</dbReference>
<keyword evidence="5 8" id="KW-1133">Transmembrane helix</keyword>
<dbReference type="EMBL" id="RKLP01000003">
    <property type="protein sequence ID" value="RVW09966.1"/>
    <property type="molecule type" value="Genomic_DNA"/>
</dbReference>
<dbReference type="NCBIfam" id="TIGR00711">
    <property type="entry name" value="efflux_EmrB"/>
    <property type="match status" value="1"/>
</dbReference>
<dbReference type="GO" id="GO:0005886">
    <property type="term" value="C:plasma membrane"/>
    <property type="evidence" value="ECO:0007669"/>
    <property type="project" value="UniProtKB-SubCell"/>
</dbReference>
<feature type="transmembrane region" description="Helical" evidence="8">
    <location>
        <begin position="233"/>
        <end position="256"/>
    </location>
</feature>
<evidence type="ECO:0000256" key="5">
    <source>
        <dbReference type="ARBA" id="ARBA00022989"/>
    </source>
</evidence>
<evidence type="ECO:0000256" key="1">
    <source>
        <dbReference type="ARBA" id="ARBA00004651"/>
    </source>
</evidence>
<evidence type="ECO:0000256" key="6">
    <source>
        <dbReference type="ARBA" id="ARBA00023136"/>
    </source>
</evidence>
<feature type="transmembrane region" description="Helical" evidence="8">
    <location>
        <begin position="412"/>
        <end position="431"/>
    </location>
</feature>
<feature type="transmembrane region" description="Helical" evidence="8">
    <location>
        <begin position="56"/>
        <end position="75"/>
    </location>
</feature>
<gene>
    <name evidence="10" type="ORF">EGT67_06935</name>
</gene>
<comment type="caution">
    <text evidence="10">The sequence shown here is derived from an EMBL/GenBank/DDBJ whole genome shotgun (WGS) entry which is preliminary data.</text>
</comment>
<reference evidence="10 11" key="1">
    <citation type="submission" date="2018-11" db="EMBL/GenBank/DDBJ databases">
        <title>Rhodococcus spongicola sp. nov. and Rhodococcus xishaensis sp. nov. from marine sponges.</title>
        <authorList>
            <person name="Li L."/>
            <person name="Lin H.W."/>
        </authorList>
    </citation>
    <scope>NUCLEOTIDE SEQUENCE [LARGE SCALE GENOMIC DNA]</scope>
    <source>
        <strain evidence="10 11">CCTCC AB2014297</strain>
    </source>
</reference>
<feature type="transmembrane region" description="Helical" evidence="8">
    <location>
        <begin position="20"/>
        <end position="44"/>
    </location>
</feature>
<feature type="transmembrane region" description="Helical" evidence="8">
    <location>
        <begin position="311"/>
        <end position="329"/>
    </location>
</feature>